<sequence>MKKLHDPLAPIDWLAKFRKATEKGCAVQHKKQRLDVFSMSWVIQVFDSLSSKKQKAFLEQTKNDPALMIATAWKLHSKAKEGKA</sequence>
<dbReference type="AlphaFoldDB" id="A0A8A4TMB8"/>
<evidence type="ECO:0000313" key="1">
    <source>
        <dbReference type="EMBL" id="QTD50700.1"/>
    </source>
</evidence>
<organism evidence="1 2">
    <name type="scientific">Sulfidibacter corallicola</name>
    <dbReference type="NCBI Taxonomy" id="2818388"/>
    <lineage>
        <taxon>Bacteria</taxon>
        <taxon>Pseudomonadati</taxon>
        <taxon>Acidobacteriota</taxon>
        <taxon>Holophagae</taxon>
        <taxon>Acanthopleuribacterales</taxon>
        <taxon>Acanthopleuribacteraceae</taxon>
        <taxon>Sulfidibacter</taxon>
    </lineage>
</organism>
<keyword evidence="2" id="KW-1185">Reference proteome</keyword>
<dbReference type="KEGG" id="scor:J3U87_34370"/>
<dbReference type="EMBL" id="CP071793">
    <property type="protein sequence ID" value="QTD50700.1"/>
    <property type="molecule type" value="Genomic_DNA"/>
</dbReference>
<evidence type="ECO:0000313" key="2">
    <source>
        <dbReference type="Proteomes" id="UP000663929"/>
    </source>
</evidence>
<protein>
    <submittedName>
        <fullName evidence="1">Uncharacterized protein</fullName>
    </submittedName>
</protein>
<proteinExistence type="predicted"/>
<dbReference type="RefSeq" id="WP_237380616.1">
    <property type="nucleotide sequence ID" value="NZ_CP071793.1"/>
</dbReference>
<dbReference type="Proteomes" id="UP000663929">
    <property type="component" value="Chromosome"/>
</dbReference>
<reference evidence="1" key="1">
    <citation type="submission" date="2021-03" db="EMBL/GenBank/DDBJ databases">
        <title>Acanthopleuribacteraceae sp. M133.</title>
        <authorList>
            <person name="Wang G."/>
        </authorList>
    </citation>
    <scope>NUCLEOTIDE SEQUENCE</scope>
    <source>
        <strain evidence="1">M133</strain>
    </source>
</reference>
<gene>
    <name evidence="1" type="ORF">J3U87_34370</name>
</gene>
<name>A0A8A4TMB8_SULCO</name>
<accession>A0A8A4TMB8</accession>